<name>A0ABY5RTB1_9HYPH</name>
<sequence>MQLSETACEILDLFRETHRKPGARMIMATLEARFGTDPAVAVSVSELTHLGYVTAPDAGTIELTARGFDAVQSGDYRDNPNNGRT</sequence>
<organism evidence="1 2">
    <name type="scientific">Microvirga terrae</name>
    <dbReference type="NCBI Taxonomy" id="2740529"/>
    <lineage>
        <taxon>Bacteria</taxon>
        <taxon>Pseudomonadati</taxon>
        <taxon>Pseudomonadota</taxon>
        <taxon>Alphaproteobacteria</taxon>
        <taxon>Hyphomicrobiales</taxon>
        <taxon>Methylobacteriaceae</taxon>
        <taxon>Microvirga</taxon>
    </lineage>
</organism>
<protein>
    <recommendedName>
        <fullName evidence="3">ArsR family transcriptional regulator</fullName>
    </recommendedName>
</protein>
<dbReference type="RefSeq" id="WP_173947662.1">
    <property type="nucleotide sequence ID" value="NZ_CP102845.1"/>
</dbReference>
<dbReference type="EMBL" id="CP102845">
    <property type="protein sequence ID" value="UVF20486.1"/>
    <property type="molecule type" value="Genomic_DNA"/>
</dbReference>
<dbReference type="Proteomes" id="UP001017257">
    <property type="component" value="Chromosome"/>
</dbReference>
<accession>A0ABY5RTB1</accession>
<keyword evidence="2" id="KW-1185">Reference proteome</keyword>
<gene>
    <name evidence="1" type="ORF">HPT29_004920</name>
</gene>
<reference evidence="1" key="1">
    <citation type="submission" date="2022-08" db="EMBL/GenBank/DDBJ databases">
        <title>Microvirga terrae sp. nov., isolated from soil.</title>
        <authorList>
            <person name="Kim K.H."/>
            <person name="Seo Y.L."/>
            <person name="Kim J.M."/>
            <person name="Lee J.K."/>
            <person name="Han D.M."/>
            <person name="Jeon C.O."/>
        </authorList>
    </citation>
    <scope>NUCLEOTIDE SEQUENCE</scope>
    <source>
        <strain evidence="1">R24</strain>
    </source>
</reference>
<evidence type="ECO:0008006" key="3">
    <source>
        <dbReference type="Google" id="ProtNLM"/>
    </source>
</evidence>
<evidence type="ECO:0000313" key="2">
    <source>
        <dbReference type="Proteomes" id="UP001017257"/>
    </source>
</evidence>
<proteinExistence type="predicted"/>
<evidence type="ECO:0000313" key="1">
    <source>
        <dbReference type="EMBL" id="UVF20486.1"/>
    </source>
</evidence>